<dbReference type="SUPFAM" id="SSF52540">
    <property type="entry name" value="P-loop containing nucleoside triphosphate hydrolases"/>
    <property type="match status" value="1"/>
</dbReference>
<dbReference type="PANTHER" id="PTHR42788:SF13">
    <property type="entry name" value="ALIPHATIC SULFONATES IMPORT ATP-BINDING PROTEIN SSUB"/>
    <property type="match status" value="1"/>
</dbReference>
<gene>
    <name evidence="5" type="ORF">Cba03nite_55050</name>
</gene>
<evidence type="ECO:0000313" key="5">
    <source>
        <dbReference type="EMBL" id="GIF84156.1"/>
    </source>
</evidence>
<dbReference type="Proteomes" id="UP000601223">
    <property type="component" value="Unassembled WGS sequence"/>
</dbReference>
<dbReference type="PROSITE" id="PS00211">
    <property type="entry name" value="ABC_TRANSPORTER_1"/>
    <property type="match status" value="1"/>
</dbReference>
<dbReference type="AlphaFoldDB" id="A0A8J3JGI3"/>
<dbReference type="EMBL" id="BONF01000034">
    <property type="protein sequence ID" value="GIF84156.1"/>
    <property type="molecule type" value="Genomic_DNA"/>
</dbReference>
<dbReference type="CDD" id="cd03293">
    <property type="entry name" value="ABC_NrtD_SsuB_transporters"/>
    <property type="match status" value="1"/>
</dbReference>
<evidence type="ECO:0000259" key="4">
    <source>
        <dbReference type="PROSITE" id="PS50893"/>
    </source>
</evidence>
<evidence type="ECO:0000256" key="3">
    <source>
        <dbReference type="ARBA" id="ARBA00022840"/>
    </source>
</evidence>
<dbReference type="GO" id="GO:0005524">
    <property type="term" value="F:ATP binding"/>
    <property type="evidence" value="ECO:0007669"/>
    <property type="project" value="UniProtKB-KW"/>
</dbReference>
<dbReference type="RefSeq" id="WP_203752040.1">
    <property type="nucleotide sequence ID" value="NZ_BONF01000034.1"/>
</dbReference>
<protein>
    <submittedName>
        <fullName evidence="5">Putative ABC transporter, ATP-binding protein</fullName>
    </submittedName>
</protein>
<sequence length="264" mass="28345">MPPRPDLLAAPDSATATAVALSGVRHEYRSGGRRILALDGIDLRLAAGESLAVVGPSGCGKSTLLRMIAGFLRPSHGEIRVGGEPVTGPGPDRGVVFQQPRLFPWLSVRGNVAYGLREAGWARSRRRERVEQLLELVGLGDVGGLRPYELSGGMQQRAAIARALAPDPAILLLDEPFAALDALTRERLQEELRGIWLRTGKTLVLVTHSVDEAALLGSRVVVLSPRPGTVVLDESSALPRVEQARETPEFGALRTRILQAVRGE</sequence>
<keyword evidence="1" id="KW-0813">Transport</keyword>
<feature type="domain" description="ABC transporter" evidence="4">
    <location>
        <begin position="19"/>
        <end position="250"/>
    </location>
</feature>
<comment type="caution">
    <text evidence="5">The sequence shown here is derived from an EMBL/GenBank/DDBJ whole genome shotgun (WGS) entry which is preliminary data.</text>
</comment>
<dbReference type="InterPro" id="IPR003593">
    <property type="entry name" value="AAA+_ATPase"/>
</dbReference>
<evidence type="ECO:0000256" key="1">
    <source>
        <dbReference type="ARBA" id="ARBA00022448"/>
    </source>
</evidence>
<keyword evidence="3 5" id="KW-0067">ATP-binding</keyword>
<dbReference type="PROSITE" id="PS50893">
    <property type="entry name" value="ABC_TRANSPORTER_2"/>
    <property type="match status" value="1"/>
</dbReference>
<reference evidence="5 6" key="1">
    <citation type="submission" date="2021-01" db="EMBL/GenBank/DDBJ databases">
        <title>Whole genome shotgun sequence of Catellatospora bangladeshensis NBRC 107357.</title>
        <authorList>
            <person name="Komaki H."/>
            <person name="Tamura T."/>
        </authorList>
    </citation>
    <scope>NUCLEOTIDE SEQUENCE [LARGE SCALE GENOMIC DNA]</scope>
    <source>
        <strain evidence="5 6">NBRC 107357</strain>
    </source>
</reference>
<name>A0A8J3JGI3_9ACTN</name>
<dbReference type="Pfam" id="PF00005">
    <property type="entry name" value="ABC_tran"/>
    <property type="match status" value="1"/>
</dbReference>
<dbReference type="InterPro" id="IPR027417">
    <property type="entry name" value="P-loop_NTPase"/>
</dbReference>
<proteinExistence type="predicted"/>
<dbReference type="Gene3D" id="3.40.50.300">
    <property type="entry name" value="P-loop containing nucleotide triphosphate hydrolases"/>
    <property type="match status" value="1"/>
</dbReference>
<dbReference type="PANTHER" id="PTHR42788">
    <property type="entry name" value="TAURINE IMPORT ATP-BINDING PROTEIN-RELATED"/>
    <property type="match status" value="1"/>
</dbReference>
<keyword evidence="6" id="KW-1185">Reference proteome</keyword>
<evidence type="ECO:0000256" key="2">
    <source>
        <dbReference type="ARBA" id="ARBA00022741"/>
    </source>
</evidence>
<evidence type="ECO:0000313" key="6">
    <source>
        <dbReference type="Proteomes" id="UP000601223"/>
    </source>
</evidence>
<dbReference type="InterPro" id="IPR003439">
    <property type="entry name" value="ABC_transporter-like_ATP-bd"/>
</dbReference>
<dbReference type="GO" id="GO:0016887">
    <property type="term" value="F:ATP hydrolysis activity"/>
    <property type="evidence" value="ECO:0007669"/>
    <property type="project" value="InterPro"/>
</dbReference>
<dbReference type="InterPro" id="IPR050166">
    <property type="entry name" value="ABC_transporter_ATP-bind"/>
</dbReference>
<keyword evidence="2" id="KW-0547">Nucleotide-binding</keyword>
<accession>A0A8J3JGI3</accession>
<dbReference type="InterPro" id="IPR017871">
    <property type="entry name" value="ABC_transporter-like_CS"/>
</dbReference>
<organism evidence="5 6">
    <name type="scientific">Catellatospora bangladeshensis</name>
    <dbReference type="NCBI Taxonomy" id="310355"/>
    <lineage>
        <taxon>Bacteria</taxon>
        <taxon>Bacillati</taxon>
        <taxon>Actinomycetota</taxon>
        <taxon>Actinomycetes</taxon>
        <taxon>Micromonosporales</taxon>
        <taxon>Micromonosporaceae</taxon>
        <taxon>Catellatospora</taxon>
    </lineage>
</organism>
<dbReference type="SMART" id="SM00382">
    <property type="entry name" value="AAA"/>
    <property type="match status" value="1"/>
</dbReference>